<dbReference type="AlphaFoldDB" id="A0A0T9KLL7"/>
<dbReference type="Proteomes" id="UP000045824">
    <property type="component" value="Unassembled WGS sequence"/>
</dbReference>
<evidence type="ECO:0000313" key="2">
    <source>
        <dbReference type="EMBL" id="CNE11159.1"/>
    </source>
</evidence>
<name>A0A0T9KLL7_YERKR</name>
<dbReference type="InterPro" id="IPR027417">
    <property type="entry name" value="P-loop_NTPase"/>
</dbReference>
<feature type="region of interest" description="Disordered" evidence="1">
    <location>
        <begin position="425"/>
        <end position="448"/>
    </location>
</feature>
<organism evidence="2 3">
    <name type="scientific">Yersinia kristensenii</name>
    <dbReference type="NCBI Taxonomy" id="28152"/>
    <lineage>
        <taxon>Bacteria</taxon>
        <taxon>Pseudomonadati</taxon>
        <taxon>Pseudomonadota</taxon>
        <taxon>Gammaproteobacteria</taxon>
        <taxon>Enterobacterales</taxon>
        <taxon>Yersiniaceae</taxon>
        <taxon>Yersinia</taxon>
    </lineage>
</organism>
<dbReference type="EMBL" id="CPYI01000001">
    <property type="protein sequence ID" value="CNE11159.1"/>
    <property type="molecule type" value="Genomic_DNA"/>
</dbReference>
<reference evidence="2 3" key="1">
    <citation type="submission" date="2015-03" db="EMBL/GenBank/DDBJ databases">
        <authorList>
            <person name="Murphy D."/>
        </authorList>
    </citation>
    <scope>NUCLEOTIDE SEQUENCE [LARGE SCALE GENOMIC DNA]</scope>
    <source>
        <strain evidence="2 3">FCF326</strain>
    </source>
</reference>
<evidence type="ECO:0008006" key="4">
    <source>
        <dbReference type="Google" id="ProtNLM"/>
    </source>
</evidence>
<dbReference type="Gene3D" id="3.40.50.300">
    <property type="entry name" value="P-loop containing nucleotide triphosphate hydrolases"/>
    <property type="match status" value="1"/>
</dbReference>
<protein>
    <recommendedName>
        <fullName evidence="4">TerL protein</fullName>
    </recommendedName>
</protein>
<proteinExistence type="predicted"/>
<dbReference type="Gene3D" id="3.30.420.240">
    <property type="match status" value="1"/>
</dbReference>
<evidence type="ECO:0000313" key="3">
    <source>
        <dbReference type="Proteomes" id="UP000045824"/>
    </source>
</evidence>
<sequence length="556" mass="63031">MDINYLTIKLKYQQNEFNMPIPFPFNFKNPDYMQVFEWRMERLQRIRQQPELLPVMRAFYKDNPAQFIIDWGMTVDPRNVERGLPARIPFLLFPKQEEWIEWFVERWRNAEPGITEKTRDMGMSWLTVGMASSLCLFNRGVFAGFGSRKEEYVDKIGSPKSLFDKARNFISLLPTEFRGGWSLKQHAPHMRILFPETESAMTGEAGDGIGRGDRTSFYIVDESAFLERPYLVDASLSATTNCRQDVSTPNGMANSFAERRHSGKIKVFTFHWRDDPRKDDAWYQKQVENLDPVTVAQEIDINYSASVEGVLIPSAWVQAAINAHEVLGIVPTGQRLGALDIADEGKDTNSFAGRHGFLLESIEEWSGKGDDIFGTVQKAFDICDVQNLETFRFDTDGLGAGARGDARVINEQREAHRRRHIVATPFRGSGGVTDPDDEAIPGDNGQQGRLNKDFFANAKAQGWWSLRTRFQKTYRAVKENMEFDPDEIISIPKDLKNLTKLTSELSQPTYSVNGVGKIVVDKKPDGTKSPNLADSAMILYAPMDNALDIWLRLGGA</sequence>
<accession>A0A0T9KLL7</accession>
<evidence type="ECO:0000256" key="1">
    <source>
        <dbReference type="SAM" id="MobiDB-lite"/>
    </source>
</evidence>
<gene>
    <name evidence="2" type="ORF">ERS008491_00456</name>
</gene>